<accession>A0A395T0V6</accession>
<feature type="compositionally biased region" description="Acidic residues" evidence="1">
    <location>
        <begin position="534"/>
        <end position="547"/>
    </location>
</feature>
<evidence type="ECO:0000256" key="1">
    <source>
        <dbReference type="SAM" id="MobiDB-lite"/>
    </source>
</evidence>
<evidence type="ECO:0008006" key="4">
    <source>
        <dbReference type="Google" id="ProtNLM"/>
    </source>
</evidence>
<dbReference type="SUPFAM" id="SSF52047">
    <property type="entry name" value="RNI-like"/>
    <property type="match status" value="1"/>
</dbReference>
<proteinExistence type="predicted"/>
<comment type="caution">
    <text evidence="2">The sequence shown here is derived from an EMBL/GenBank/DDBJ whole genome shotgun (WGS) entry which is preliminary data.</text>
</comment>
<dbReference type="InterPro" id="IPR032675">
    <property type="entry name" value="LRR_dom_sf"/>
</dbReference>
<dbReference type="OrthoDB" id="5089581at2759"/>
<reference evidence="2 3" key="1">
    <citation type="journal article" date="2018" name="PLoS Pathog.">
        <title>Evolution of structural diversity of trichothecenes, a family of toxins produced by plant pathogenic and entomopathogenic fungi.</title>
        <authorList>
            <person name="Proctor R.H."/>
            <person name="McCormick S.P."/>
            <person name="Kim H.S."/>
            <person name="Cardoza R.E."/>
            <person name="Stanley A.M."/>
            <person name="Lindo L."/>
            <person name="Kelly A."/>
            <person name="Brown D.W."/>
            <person name="Lee T."/>
            <person name="Vaughan M.M."/>
            <person name="Alexander N.J."/>
            <person name="Busman M."/>
            <person name="Gutierrez S."/>
        </authorList>
    </citation>
    <scope>NUCLEOTIDE SEQUENCE [LARGE SCALE GENOMIC DNA]</scope>
    <source>
        <strain evidence="2 3">NRRL 20695</strain>
    </source>
</reference>
<dbReference type="EMBL" id="PXOG01000070">
    <property type="protein sequence ID" value="RGP78384.1"/>
    <property type="molecule type" value="Genomic_DNA"/>
</dbReference>
<protein>
    <recommendedName>
        <fullName evidence="4">F-box domain-containing protein</fullName>
    </recommendedName>
</protein>
<feature type="region of interest" description="Disordered" evidence="1">
    <location>
        <begin position="527"/>
        <end position="556"/>
    </location>
</feature>
<dbReference type="AlphaFoldDB" id="A0A395T0V6"/>
<dbReference type="Proteomes" id="UP000266234">
    <property type="component" value="Unassembled WGS sequence"/>
</dbReference>
<name>A0A395T0V6_9HYPO</name>
<keyword evidence="3" id="KW-1185">Reference proteome</keyword>
<sequence>MEVDRINDSSWPTTGFTKFEYRSINARTRLSKLTQLARNVALKKPNDVNAQRRAQAAMAVMKSMGNLPHGGRNDHLNLRYFAGDYVDNSDPHESSRETSSRIKLLPTEIHQLIIGHVNNLDCHLRLETLVTLSSVCKTFMVMAEKYIYERPVLQDVVLQWMFLYSLKVEPSRASHVKSLELGWMDDGSNSQLLMDIASCCPTVKDLDVQRGQDKEDSNEISHLDILAMGSLLSAFPQLESLHYSSVSEPYFFQAEILVDVEEDENGDLANPLDYPGFKEAGSRLKQVVFGDVSEWLIQTLTPHLSSKLTKLEIGADNFPKGESPLSTLSVQCPNLEELKLEYTLGSWEDLERACRNWGPTLRTLQLASIEERSGWIKQMMPFMTALETLDLGSGCEIATADINAIGQSNAPLENILLEDSSSDGIFREQAGPGMNIALANMITVHSSRLKVLDLGDIAIGPPVLRSCKRATRLTSLRMRLSYHPAASEVDDLLITCPDLKSITKNLTKFSRQKDMWEERTKEFPKPLSWSEMEIKEEDPEDSNDSELELLRSNPDPLRSLFNSSRLSRYIDD</sequence>
<evidence type="ECO:0000313" key="2">
    <source>
        <dbReference type="EMBL" id="RGP78384.1"/>
    </source>
</evidence>
<evidence type="ECO:0000313" key="3">
    <source>
        <dbReference type="Proteomes" id="UP000266234"/>
    </source>
</evidence>
<dbReference type="Gene3D" id="3.80.10.10">
    <property type="entry name" value="Ribonuclease Inhibitor"/>
    <property type="match status" value="1"/>
</dbReference>
<organism evidence="2 3">
    <name type="scientific">Fusarium longipes</name>
    <dbReference type="NCBI Taxonomy" id="694270"/>
    <lineage>
        <taxon>Eukaryota</taxon>
        <taxon>Fungi</taxon>
        <taxon>Dikarya</taxon>
        <taxon>Ascomycota</taxon>
        <taxon>Pezizomycotina</taxon>
        <taxon>Sordariomycetes</taxon>
        <taxon>Hypocreomycetidae</taxon>
        <taxon>Hypocreales</taxon>
        <taxon>Nectriaceae</taxon>
        <taxon>Fusarium</taxon>
    </lineage>
</organism>
<gene>
    <name evidence="2" type="ORF">FLONG3_3520</name>
</gene>